<keyword evidence="3" id="KW-1185">Reference proteome</keyword>
<proteinExistence type="predicted"/>
<sequence>MSQDSPLLETLQNQKTKVKRITDDDSLFPFIQSYVNEKNDLNNWKSALINKTNLIHKETLSELEVSYEELNVFRNSIISILDNLSMAIVENVTIDEINQI</sequence>
<comment type="caution">
    <text evidence="1">The sequence shown here is derived from an EMBL/GenBank/DDBJ whole genome shotgun (WGS) entry which is preliminary data.</text>
</comment>
<reference evidence="1" key="1">
    <citation type="submission" date="2021-02" db="EMBL/GenBank/DDBJ databases">
        <authorList>
            <person name="Nowell W R."/>
        </authorList>
    </citation>
    <scope>NUCLEOTIDE SEQUENCE</scope>
</reference>
<gene>
    <name evidence="1" type="ORF">GPM918_LOCUS12403</name>
    <name evidence="2" type="ORF">SRO942_LOCUS12404</name>
</gene>
<dbReference type="Proteomes" id="UP000681722">
    <property type="component" value="Unassembled WGS sequence"/>
</dbReference>
<evidence type="ECO:0000313" key="2">
    <source>
        <dbReference type="EMBL" id="CAF3747182.1"/>
    </source>
</evidence>
<dbReference type="EMBL" id="CAJNOQ010002710">
    <property type="protein sequence ID" value="CAF0974279.1"/>
    <property type="molecule type" value="Genomic_DNA"/>
</dbReference>
<organism evidence="1 3">
    <name type="scientific">Didymodactylos carnosus</name>
    <dbReference type="NCBI Taxonomy" id="1234261"/>
    <lineage>
        <taxon>Eukaryota</taxon>
        <taxon>Metazoa</taxon>
        <taxon>Spiralia</taxon>
        <taxon>Gnathifera</taxon>
        <taxon>Rotifera</taxon>
        <taxon>Eurotatoria</taxon>
        <taxon>Bdelloidea</taxon>
        <taxon>Philodinida</taxon>
        <taxon>Philodinidae</taxon>
        <taxon>Didymodactylos</taxon>
    </lineage>
</organism>
<dbReference type="Proteomes" id="UP000663829">
    <property type="component" value="Unassembled WGS sequence"/>
</dbReference>
<dbReference type="EMBL" id="CAJOBC010002710">
    <property type="protein sequence ID" value="CAF3747182.1"/>
    <property type="molecule type" value="Genomic_DNA"/>
</dbReference>
<dbReference type="AlphaFoldDB" id="A0A814F2W1"/>
<protein>
    <submittedName>
        <fullName evidence="1">Uncharacterized protein</fullName>
    </submittedName>
</protein>
<accession>A0A814F2W1</accession>
<name>A0A814F2W1_9BILA</name>
<evidence type="ECO:0000313" key="1">
    <source>
        <dbReference type="EMBL" id="CAF0974279.1"/>
    </source>
</evidence>
<evidence type="ECO:0000313" key="3">
    <source>
        <dbReference type="Proteomes" id="UP000663829"/>
    </source>
</evidence>